<evidence type="ECO:0000313" key="2">
    <source>
        <dbReference type="EMBL" id="GKU25986.1"/>
    </source>
</evidence>
<evidence type="ECO:0000313" key="3">
    <source>
        <dbReference type="Proteomes" id="UP001057868"/>
    </source>
</evidence>
<dbReference type="InterPro" id="IPR001296">
    <property type="entry name" value="Glyco_trans_1"/>
</dbReference>
<dbReference type="EMBL" id="BQXY01000004">
    <property type="protein sequence ID" value="GKU25986.1"/>
    <property type="molecule type" value="Genomic_DNA"/>
</dbReference>
<sequence length="451" mass="52198">MNNEAMNSKQTIESYMKQNNIDKAYELAEAYVKASPNDPDGYYLYGYLLMLKDQDQNASLIFNKGLDIDQKNALLNFSIGNLLNKQHKSTEALKYFCKSKLFNPSIDFKISLKNDFNNLNILFGSMEIANQMHTSVKGLKKLGLNAKSINYYPGYLGYKNDYTLNLSSIEDFDIADLETKKLASELISENNVFHLFFGTSLTLDHSDLPLLKELGKKVVMQYWGSDVRMYSKAVKLNRYVKVKNMDEEQIKRHLEFISYYVSDCLVDYELAEYVKDFHTNIHYIMPAIDLSEYKVVEPTKNDKPLIVHAPTSPEFKGTPYILRAVEQLKQYYDFDFKLVQGVSHEEAVKIYAKADLIIDQILTGSYGLFCIEAMAMGKPVICYISDFMKEKYPKDLPVISANPDNIKETIENFLRNRDRSEDLRIKGRSYVEKYHDMNLICSDLYHVYKNL</sequence>
<dbReference type="Gene3D" id="3.40.50.2000">
    <property type="entry name" value="Glycogen Phosphorylase B"/>
    <property type="match status" value="1"/>
</dbReference>
<dbReference type="InterPro" id="IPR011990">
    <property type="entry name" value="TPR-like_helical_dom_sf"/>
</dbReference>
<dbReference type="InterPro" id="IPR050194">
    <property type="entry name" value="Glycosyltransferase_grp1"/>
</dbReference>
<dbReference type="PANTHER" id="PTHR45947:SF3">
    <property type="entry name" value="SULFOQUINOVOSYL TRANSFERASE SQD2"/>
    <property type="match status" value="1"/>
</dbReference>
<name>A0A9W5Y3C2_9CLOT</name>
<gene>
    <name evidence="2" type="ORF">CFOLD11_28130</name>
</gene>
<dbReference type="RefSeq" id="WP_261852920.1">
    <property type="nucleotide sequence ID" value="NZ_BQXY01000004.1"/>
</dbReference>
<dbReference type="PANTHER" id="PTHR45947">
    <property type="entry name" value="SULFOQUINOVOSYL TRANSFERASE SQD2"/>
    <property type="match status" value="1"/>
</dbReference>
<dbReference type="Pfam" id="PF00534">
    <property type="entry name" value="Glycos_transf_1"/>
    <property type="match status" value="1"/>
</dbReference>
<dbReference type="Gene3D" id="1.25.40.10">
    <property type="entry name" value="Tetratricopeptide repeat domain"/>
    <property type="match status" value="1"/>
</dbReference>
<dbReference type="GO" id="GO:0016757">
    <property type="term" value="F:glycosyltransferase activity"/>
    <property type="evidence" value="ECO:0007669"/>
    <property type="project" value="InterPro"/>
</dbReference>
<evidence type="ECO:0000259" key="1">
    <source>
        <dbReference type="Pfam" id="PF00534"/>
    </source>
</evidence>
<dbReference type="SUPFAM" id="SSF48452">
    <property type="entry name" value="TPR-like"/>
    <property type="match status" value="1"/>
</dbReference>
<dbReference type="Proteomes" id="UP001057868">
    <property type="component" value="Unassembled WGS sequence"/>
</dbReference>
<feature type="domain" description="Glycosyl transferase family 1" evidence="1">
    <location>
        <begin position="337"/>
        <end position="428"/>
    </location>
</feature>
<reference evidence="2" key="1">
    <citation type="journal article" date="2023" name="Int. J. Syst. Evol. Microbiol.">
        <title>&lt;i&gt;Clostridium folliculivorans&lt;/i&gt; sp. nov., isolated from soil samples of an organic paddy in Japan.</title>
        <authorList>
            <person name="Tazawa J."/>
            <person name="Kobayashi H."/>
            <person name="Tanizawa Y."/>
            <person name="Uchino A."/>
            <person name="Tanaka F."/>
            <person name="Urashima Y."/>
            <person name="Miura S."/>
            <person name="Sakamoto M."/>
            <person name="Ohkuma M."/>
            <person name="Tohno M."/>
        </authorList>
    </citation>
    <scope>NUCLEOTIDE SEQUENCE</scope>
    <source>
        <strain evidence="2">D1-1</strain>
    </source>
</reference>
<organism evidence="2 3">
    <name type="scientific">Clostridium folliculivorans</name>
    <dbReference type="NCBI Taxonomy" id="2886038"/>
    <lineage>
        <taxon>Bacteria</taxon>
        <taxon>Bacillati</taxon>
        <taxon>Bacillota</taxon>
        <taxon>Clostridia</taxon>
        <taxon>Eubacteriales</taxon>
        <taxon>Clostridiaceae</taxon>
        <taxon>Clostridium</taxon>
    </lineage>
</organism>
<comment type="caution">
    <text evidence="2">The sequence shown here is derived from an EMBL/GenBank/DDBJ whole genome shotgun (WGS) entry which is preliminary data.</text>
</comment>
<proteinExistence type="predicted"/>
<dbReference type="AlphaFoldDB" id="A0A9W5Y3C2"/>
<accession>A0A9W5Y3C2</accession>
<keyword evidence="3" id="KW-1185">Reference proteome</keyword>
<dbReference type="SUPFAM" id="SSF53756">
    <property type="entry name" value="UDP-Glycosyltransferase/glycogen phosphorylase"/>
    <property type="match status" value="1"/>
</dbReference>
<protein>
    <recommendedName>
        <fullName evidence="1">Glycosyl transferase family 1 domain-containing protein</fullName>
    </recommendedName>
</protein>